<protein>
    <submittedName>
        <fullName evidence="9">Uncharacterized protein</fullName>
    </submittedName>
</protein>
<sequence length="337" mass="36206">MLGSTHDDGGVVAKAGGDEEGGKGGGGKKAGKKQPSSASAALIKGQWTEEEDRKLIRLVKQFGIRKWAQIAERLAGRAGKQCRERWHNHLRPDIKKDGWSEEEERILVDAHAKIGNRWAEIAKLIQGRTENAIKNHWNATKRRQNSRRKQTSAKSSTPPDNDNDNNNNGKTQSSSSILQDYIRSKTLELAQTTVVGASSSTTSSAGAAQGSLLPSLSDYDDELLFMQNLFATKPSVITLYDHDNAVASANDDVDGAEMKPYSAAAAAMESSNGRHLYADLYLYDLLNGGAMYASSSSSLVADAVVGCGGVENGAGEGKKEMDLIEMLSFTSAGLNSR</sequence>
<feature type="domain" description="Myb-like" evidence="7">
    <location>
        <begin position="39"/>
        <end position="90"/>
    </location>
</feature>
<dbReference type="PROSITE" id="PS51294">
    <property type="entry name" value="HTH_MYB"/>
    <property type="match status" value="2"/>
</dbReference>
<dbReference type="Proteomes" id="UP001154282">
    <property type="component" value="Unassembled WGS sequence"/>
</dbReference>
<evidence type="ECO:0000259" key="8">
    <source>
        <dbReference type="PROSITE" id="PS51294"/>
    </source>
</evidence>
<feature type="domain" description="HTH myb-type" evidence="8">
    <location>
        <begin position="39"/>
        <end position="94"/>
    </location>
</feature>
<dbReference type="FunFam" id="1.10.10.60:FF:000010">
    <property type="entry name" value="Transcriptional activator Myb isoform A"/>
    <property type="match status" value="1"/>
</dbReference>
<evidence type="ECO:0000256" key="4">
    <source>
        <dbReference type="ARBA" id="ARBA00023125"/>
    </source>
</evidence>
<dbReference type="GO" id="GO:0000978">
    <property type="term" value="F:RNA polymerase II cis-regulatory region sequence-specific DNA binding"/>
    <property type="evidence" value="ECO:0007669"/>
    <property type="project" value="TreeGrafter"/>
</dbReference>
<dbReference type="GO" id="GO:0000981">
    <property type="term" value="F:DNA-binding transcription factor activity, RNA polymerase II-specific"/>
    <property type="evidence" value="ECO:0007669"/>
    <property type="project" value="TreeGrafter"/>
</dbReference>
<dbReference type="SUPFAM" id="SSF46689">
    <property type="entry name" value="Homeodomain-like"/>
    <property type="match status" value="1"/>
</dbReference>
<evidence type="ECO:0000256" key="6">
    <source>
        <dbReference type="SAM" id="MobiDB-lite"/>
    </source>
</evidence>
<keyword evidence="5" id="KW-0539">Nucleus</keyword>
<dbReference type="PANTHER" id="PTHR45614:SF218">
    <property type="entry name" value="TRANSCRIPTION FACTOR MYB119-RELATED"/>
    <property type="match status" value="1"/>
</dbReference>
<dbReference type="PANTHER" id="PTHR45614">
    <property type="entry name" value="MYB PROTEIN-RELATED"/>
    <property type="match status" value="1"/>
</dbReference>
<dbReference type="Gene3D" id="1.10.10.60">
    <property type="entry name" value="Homeodomain-like"/>
    <property type="match status" value="2"/>
</dbReference>
<dbReference type="CDD" id="cd00167">
    <property type="entry name" value="SANT"/>
    <property type="match status" value="2"/>
</dbReference>
<dbReference type="GO" id="GO:0005634">
    <property type="term" value="C:nucleus"/>
    <property type="evidence" value="ECO:0007669"/>
    <property type="project" value="UniProtKB-SubCell"/>
</dbReference>
<dbReference type="InterPro" id="IPR050560">
    <property type="entry name" value="MYB_TF"/>
</dbReference>
<evidence type="ECO:0000256" key="3">
    <source>
        <dbReference type="ARBA" id="ARBA00023015"/>
    </source>
</evidence>
<dbReference type="PROSITE" id="PS50090">
    <property type="entry name" value="MYB_LIKE"/>
    <property type="match status" value="2"/>
</dbReference>
<reference evidence="9" key="1">
    <citation type="submission" date="2022-08" db="EMBL/GenBank/DDBJ databases">
        <authorList>
            <person name="Gutierrez-Valencia J."/>
        </authorList>
    </citation>
    <scope>NUCLEOTIDE SEQUENCE</scope>
</reference>
<evidence type="ECO:0000256" key="1">
    <source>
        <dbReference type="ARBA" id="ARBA00004123"/>
    </source>
</evidence>
<keyword evidence="3" id="KW-0804">Transcription</keyword>
<dbReference type="InterPro" id="IPR017930">
    <property type="entry name" value="Myb_dom"/>
</dbReference>
<feature type="compositionally biased region" description="Basic residues" evidence="6">
    <location>
        <begin position="139"/>
        <end position="151"/>
    </location>
</feature>
<dbReference type="InterPro" id="IPR001005">
    <property type="entry name" value="SANT/Myb"/>
</dbReference>
<evidence type="ECO:0000259" key="7">
    <source>
        <dbReference type="PROSITE" id="PS50090"/>
    </source>
</evidence>
<keyword evidence="3" id="KW-0805">Transcription regulation</keyword>
<feature type="region of interest" description="Disordered" evidence="6">
    <location>
        <begin position="134"/>
        <end position="175"/>
    </location>
</feature>
<dbReference type="SMART" id="SM00717">
    <property type="entry name" value="SANT"/>
    <property type="match status" value="2"/>
</dbReference>
<accession>A0AAV0Q5S8</accession>
<organism evidence="9 10">
    <name type="scientific">Linum tenue</name>
    <dbReference type="NCBI Taxonomy" id="586396"/>
    <lineage>
        <taxon>Eukaryota</taxon>
        <taxon>Viridiplantae</taxon>
        <taxon>Streptophyta</taxon>
        <taxon>Embryophyta</taxon>
        <taxon>Tracheophyta</taxon>
        <taxon>Spermatophyta</taxon>
        <taxon>Magnoliopsida</taxon>
        <taxon>eudicotyledons</taxon>
        <taxon>Gunneridae</taxon>
        <taxon>Pentapetalae</taxon>
        <taxon>rosids</taxon>
        <taxon>fabids</taxon>
        <taxon>Malpighiales</taxon>
        <taxon>Linaceae</taxon>
        <taxon>Linum</taxon>
    </lineage>
</organism>
<comment type="caution">
    <text evidence="9">The sequence shown here is derived from an EMBL/GenBank/DDBJ whole genome shotgun (WGS) entry which is preliminary data.</text>
</comment>
<keyword evidence="2" id="KW-0677">Repeat</keyword>
<evidence type="ECO:0000313" key="10">
    <source>
        <dbReference type="Proteomes" id="UP001154282"/>
    </source>
</evidence>
<evidence type="ECO:0000313" key="9">
    <source>
        <dbReference type="EMBL" id="CAI0540602.1"/>
    </source>
</evidence>
<evidence type="ECO:0000256" key="2">
    <source>
        <dbReference type="ARBA" id="ARBA00022737"/>
    </source>
</evidence>
<name>A0AAV0Q5S8_9ROSI</name>
<feature type="domain" description="Myb-like" evidence="7">
    <location>
        <begin position="91"/>
        <end position="141"/>
    </location>
</feature>
<gene>
    <name evidence="9" type="ORF">LITE_LOCUS41769</name>
</gene>
<evidence type="ECO:0000256" key="5">
    <source>
        <dbReference type="ARBA" id="ARBA00023242"/>
    </source>
</evidence>
<dbReference type="EMBL" id="CAMGYJ010000009">
    <property type="protein sequence ID" value="CAI0540602.1"/>
    <property type="molecule type" value="Genomic_DNA"/>
</dbReference>
<proteinExistence type="predicted"/>
<feature type="region of interest" description="Disordered" evidence="6">
    <location>
        <begin position="1"/>
        <end position="43"/>
    </location>
</feature>
<keyword evidence="4" id="KW-0238">DNA-binding</keyword>
<dbReference type="Pfam" id="PF13921">
    <property type="entry name" value="Myb_DNA-bind_6"/>
    <property type="match status" value="1"/>
</dbReference>
<feature type="domain" description="HTH myb-type" evidence="8">
    <location>
        <begin position="95"/>
        <end position="145"/>
    </location>
</feature>
<keyword evidence="10" id="KW-1185">Reference proteome</keyword>
<comment type="subcellular location">
    <subcellularLocation>
        <location evidence="1">Nucleus</location>
    </subcellularLocation>
</comment>
<dbReference type="InterPro" id="IPR009057">
    <property type="entry name" value="Homeodomain-like_sf"/>
</dbReference>
<dbReference type="AlphaFoldDB" id="A0AAV0Q5S8"/>